<evidence type="ECO:0000313" key="2">
    <source>
        <dbReference type="EMBL" id="CAF1310486.1"/>
    </source>
</evidence>
<comment type="caution">
    <text evidence="2">The sequence shown here is derived from an EMBL/GenBank/DDBJ whole genome shotgun (WGS) entry which is preliminary data.</text>
</comment>
<dbReference type="AlphaFoldDB" id="A0A815EE62"/>
<dbReference type="Proteomes" id="UP000663828">
    <property type="component" value="Unassembled WGS sequence"/>
</dbReference>
<gene>
    <name evidence="2" type="ORF">XAT740_LOCUS29357</name>
</gene>
<dbReference type="InterPro" id="IPR043136">
    <property type="entry name" value="B30.2/SPRY_sf"/>
</dbReference>
<proteinExistence type="inferred from homology"/>
<dbReference type="Gene3D" id="2.60.120.920">
    <property type="match status" value="1"/>
</dbReference>
<dbReference type="InterPro" id="IPR006461">
    <property type="entry name" value="PLAC_motif_containing"/>
</dbReference>
<dbReference type="NCBIfam" id="TIGR01571">
    <property type="entry name" value="A_thal_Cys_rich"/>
    <property type="match status" value="1"/>
</dbReference>
<accession>A0A815EE62</accession>
<comment type="similarity">
    <text evidence="1">Belongs to the cornifelin family.</text>
</comment>
<organism evidence="2 3">
    <name type="scientific">Adineta ricciae</name>
    <name type="common">Rotifer</name>
    <dbReference type="NCBI Taxonomy" id="249248"/>
    <lineage>
        <taxon>Eukaryota</taxon>
        <taxon>Metazoa</taxon>
        <taxon>Spiralia</taxon>
        <taxon>Gnathifera</taxon>
        <taxon>Rotifera</taxon>
        <taxon>Eurotatoria</taxon>
        <taxon>Bdelloidea</taxon>
        <taxon>Adinetida</taxon>
        <taxon>Adinetidae</taxon>
        <taxon>Adineta</taxon>
    </lineage>
</organism>
<keyword evidence="3" id="KW-1185">Reference proteome</keyword>
<name>A0A815EE62_ADIRI</name>
<sequence length="357" mass="39177">MSKEWNESIFGCFDDCGICLCGWCCTPCLFGKNAEKIDGSSCCACCFGYWLLGSCFLCWVPHMMKRQTLRQKYNLREDPSYGDCLTTCCCGPCALCQEARFLQNHVEVLPPAVSNQDTTKPEAQVVGVMMITQQHNYILVDESQAASSHSTSCATMADKRAVGEPYLVDSSTFSSETANNFGEFCFDSARATKSGIAFSNNDCTVEWTKPYEASWIPIQTKSKLHSGKWSLKFHVEEMKSAQIGVGFLLDWSIGPDWGFFGYLGASSTAWSYDPSTGDIVSRTDSIQGNLPKFNGNSGVIELELDLPQTDKGSFTFIIDGVRTPTIQLPNSGAVAIPAVCLLSHGQKVTIKDLKQTN</sequence>
<dbReference type="EMBL" id="CAJNOR010002554">
    <property type="protein sequence ID" value="CAF1310486.1"/>
    <property type="molecule type" value="Genomic_DNA"/>
</dbReference>
<evidence type="ECO:0000256" key="1">
    <source>
        <dbReference type="ARBA" id="ARBA00009024"/>
    </source>
</evidence>
<dbReference type="PANTHER" id="PTHR15907">
    <property type="entry name" value="DUF614 FAMILY PROTEIN-RELATED"/>
    <property type="match status" value="1"/>
</dbReference>
<protein>
    <submittedName>
        <fullName evidence="2">Uncharacterized protein</fullName>
    </submittedName>
</protein>
<reference evidence="2" key="1">
    <citation type="submission" date="2021-02" db="EMBL/GenBank/DDBJ databases">
        <authorList>
            <person name="Nowell W R."/>
        </authorList>
    </citation>
    <scope>NUCLEOTIDE SEQUENCE</scope>
</reference>
<dbReference type="Pfam" id="PF04749">
    <property type="entry name" value="PLAC8"/>
    <property type="match status" value="1"/>
</dbReference>
<dbReference type="SUPFAM" id="SSF49899">
    <property type="entry name" value="Concanavalin A-like lectins/glucanases"/>
    <property type="match status" value="1"/>
</dbReference>
<dbReference type="InterPro" id="IPR013320">
    <property type="entry name" value="ConA-like_dom_sf"/>
</dbReference>
<evidence type="ECO:0000313" key="3">
    <source>
        <dbReference type="Proteomes" id="UP000663828"/>
    </source>
</evidence>